<protein>
    <recommendedName>
        <fullName evidence="1">N-acetyltransferase domain-containing protein</fullName>
    </recommendedName>
</protein>
<dbReference type="EMBL" id="JRYR02000001">
    <property type="protein sequence ID" value="OHX65437.1"/>
    <property type="molecule type" value="Genomic_DNA"/>
</dbReference>
<dbReference type="Gene3D" id="3.40.630.30">
    <property type="match status" value="1"/>
</dbReference>
<evidence type="ECO:0000313" key="2">
    <source>
        <dbReference type="EMBL" id="OHX65437.1"/>
    </source>
</evidence>
<gene>
    <name evidence="2" type="ORF">NH26_03280</name>
</gene>
<feature type="domain" description="N-acetyltransferase" evidence="1">
    <location>
        <begin position="3"/>
        <end position="144"/>
    </location>
</feature>
<reference evidence="2 3" key="1">
    <citation type="journal article" date="2012" name="Int. J. Syst. Evol. Microbiol.">
        <title>Flammeovirga pacifica sp. nov., isolated from deep-sea sediment.</title>
        <authorList>
            <person name="Xu H."/>
            <person name="Fu Y."/>
            <person name="Yang N."/>
            <person name="Ding Z."/>
            <person name="Lai Q."/>
            <person name="Zeng R."/>
        </authorList>
    </citation>
    <scope>NUCLEOTIDE SEQUENCE [LARGE SCALE GENOMIC DNA]</scope>
    <source>
        <strain evidence="3">DSM 24597 / LMG 26175 / WPAGA1</strain>
    </source>
</reference>
<sequence>MNFELKYIDHQDELYDQAKKIRIDCFFSGMTNAEELINDAYERIGNHLVLINNKGQVIGTGRFHTMNSIGIISQMAVRKENQKTGIGAILLNELIKKSKAIGMNQIELSARETAISFYKKKGFKTLGDKYPSIKTGIIHQKMILITEDLT</sequence>
<organism evidence="2 3">
    <name type="scientific">Flammeovirga pacifica</name>
    <dbReference type="NCBI Taxonomy" id="915059"/>
    <lineage>
        <taxon>Bacteria</taxon>
        <taxon>Pseudomonadati</taxon>
        <taxon>Bacteroidota</taxon>
        <taxon>Cytophagia</taxon>
        <taxon>Cytophagales</taxon>
        <taxon>Flammeovirgaceae</taxon>
        <taxon>Flammeovirga</taxon>
    </lineage>
</organism>
<dbReference type="InterPro" id="IPR016181">
    <property type="entry name" value="Acyl_CoA_acyltransferase"/>
</dbReference>
<keyword evidence="3" id="KW-1185">Reference proteome</keyword>
<comment type="caution">
    <text evidence="2">The sequence shown here is derived from an EMBL/GenBank/DDBJ whole genome shotgun (WGS) entry which is preliminary data.</text>
</comment>
<dbReference type="InterPro" id="IPR000182">
    <property type="entry name" value="GNAT_dom"/>
</dbReference>
<accession>A0A1S1YWN2</accession>
<dbReference type="SUPFAM" id="SSF55729">
    <property type="entry name" value="Acyl-CoA N-acyltransferases (Nat)"/>
    <property type="match status" value="1"/>
</dbReference>
<proteinExistence type="predicted"/>
<dbReference type="STRING" id="915059.NH26_03280"/>
<dbReference type="PROSITE" id="PS51186">
    <property type="entry name" value="GNAT"/>
    <property type="match status" value="1"/>
</dbReference>
<evidence type="ECO:0000259" key="1">
    <source>
        <dbReference type="PROSITE" id="PS51186"/>
    </source>
</evidence>
<dbReference type="Pfam" id="PF13673">
    <property type="entry name" value="Acetyltransf_10"/>
    <property type="match status" value="1"/>
</dbReference>
<dbReference type="RefSeq" id="WP_044225460.1">
    <property type="nucleotide sequence ID" value="NZ_JRYR02000001.1"/>
</dbReference>
<dbReference type="Proteomes" id="UP000179797">
    <property type="component" value="Unassembled WGS sequence"/>
</dbReference>
<evidence type="ECO:0000313" key="3">
    <source>
        <dbReference type="Proteomes" id="UP000179797"/>
    </source>
</evidence>
<name>A0A1S1YWN2_FLAPC</name>
<dbReference type="GO" id="GO:0016747">
    <property type="term" value="F:acyltransferase activity, transferring groups other than amino-acyl groups"/>
    <property type="evidence" value="ECO:0007669"/>
    <property type="project" value="InterPro"/>
</dbReference>
<dbReference type="AlphaFoldDB" id="A0A1S1YWN2"/>
<dbReference type="OrthoDB" id="9787920at2"/>
<dbReference type="CDD" id="cd04301">
    <property type="entry name" value="NAT_SF"/>
    <property type="match status" value="1"/>
</dbReference>